<comment type="catalytic activity">
    <reaction evidence="1 9">
        <text>Endohydrolysis of (1-&gt;4)-alpha-D-glucosidic linkages in polysaccharides containing three or more (1-&gt;4)-alpha-linked D-glucose units.</text>
        <dbReference type="EC" id="3.2.1.1"/>
    </reaction>
</comment>
<dbReference type="PRINTS" id="PR00110">
    <property type="entry name" value="ALPHAAMYLASE"/>
</dbReference>
<dbReference type="InterPro" id="IPR013783">
    <property type="entry name" value="Ig-like_fold"/>
</dbReference>
<keyword evidence="12" id="KW-1185">Reference proteome</keyword>
<dbReference type="Pfam" id="PF00128">
    <property type="entry name" value="Alpha-amylase"/>
    <property type="match status" value="1"/>
</dbReference>
<evidence type="ECO:0000313" key="11">
    <source>
        <dbReference type="EMBL" id="OLP77268.1"/>
    </source>
</evidence>
<proteinExistence type="inferred from homology"/>
<evidence type="ECO:0000259" key="10">
    <source>
        <dbReference type="SMART" id="SM00642"/>
    </source>
</evidence>
<dbReference type="EC" id="3.2.1.1" evidence="4 9"/>
<evidence type="ECO:0000256" key="2">
    <source>
        <dbReference type="ARBA" id="ARBA00001913"/>
    </source>
</evidence>
<dbReference type="GO" id="GO:0043169">
    <property type="term" value="F:cation binding"/>
    <property type="evidence" value="ECO:0007669"/>
    <property type="project" value="InterPro"/>
</dbReference>
<dbReference type="InterPro" id="IPR006047">
    <property type="entry name" value="GH13_cat_dom"/>
</dbReference>
<dbReference type="GO" id="GO:0005975">
    <property type="term" value="P:carbohydrate metabolic process"/>
    <property type="evidence" value="ECO:0007669"/>
    <property type="project" value="InterPro"/>
</dbReference>
<dbReference type="InterPro" id="IPR017853">
    <property type="entry name" value="GH"/>
</dbReference>
<dbReference type="GO" id="GO:0004556">
    <property type="term" value="F:alpha-amylase activity"/>
    <property type="evidence" value="ECO:0007669"/>
    <property type="project" value="UniProtKB-UniRule"/>
</dbReference>
<comment type="cofactor">
    <cofactor evidence="2">
        <name>Ca(2+)</name>
        <dbReference type="ChEBI" id="CHEBI:29108"/>
    </cofactor>
</comment>
<keyword evidence="6 9" id="KW-0119">Carbohydrate metabolism</keyword>
<dbReference type="SUPFAM" id="SSF51445">
    <property type="entry name" value="(Trans)glycosidases"/>
    <property type="match status" value="1"/>
</dbReference>
<evidence type="ECO:0000313" key="12">
    <source>
        <dbReference type="Proteomes" id="UP000186817"/>
    </source>
</evidence>
<accession>A0A1Q9C2X5</accession>
<dbReference type="EMBL" id="LSRX01001803">
    <property type="protein sequence ID" value="OLP77268.1"/>
    <property type="molecule type" value="Genomic_DNA"/>
</dbReference>
<keyword evidence="7 9" id="KW-0326">Glycosidase</keyword>
<keyword evidence="5 9" id="KW-0378">Hydrolase</keyword>
<gene>
    <name evidence="11" type="ORF">AK812_SmicGene42684</name>
</gene>
<dbReference type="InterPro" id="IPR006046">
    <property type="entry name" value="Alpha_amylase"/>
</dbReference>
<evidence type="ECO:0000256" key="3">
    <source>
        <dbReference type="ARBA" id="ARBA00008061"/>
    </source>
</evidence>
<organism evidence="11 12">
    <name type="scientific">Symbiodinium microadriaticum</name>
    <name type="common">Dinoflagellate</name>
    <name type="synonym">Zooxanthella microadriatica</name>
    <dbReference type="NCBI Taxonomy" id="2951"/>
    <lineage>
        <taxon>Eukaryota</taxon>
        <taxon>Sar</taxon>
        <taxon>Alveolata</taxon>
        <taxon>Dinophyceae</taxon>
        <taxon>Suessiales</taxon>
        <taxon>Symbiodiniaceae</taxon>
        <taxon>Symbiodinium</taxon>
    </lineage>
</organism>
<reference evidence="11 12" key="1">
    <citation type="submission" date="2016-02" db="EMBL/GenBank/DDBJ databases">
        <title>Genome analysis of coral dinoflagellate symbionts highlights evolutionary adaptations to a symbiotic lifestyle.</title>
        <authorList>
            <person name="Aranda M."/>
            <person name="Li Y."/>
            <person name="Liew Y.J."/>
            <person name="Baumgarten S."/>
            <person name="Simakov O."/>
            <person name="Wilson M."/>
            <person name="Piel J."/>
            <person name="Ashoor H."/>
            <person name="Bougouffa S."/>
            <person name="Bajic V.B."/>
            <person name="Ryu T."/>
            <person name="Ravasi T."/>
            <person name="Bayer T."/>
            <person name="Micklem G."/>
            <person name="Kim H."/>
            <person name="Bhak J."/>
            <person name="Lajeunesse T.C."/>
            <person name="Voolstra C.R."/>
        </authorList>
    </citation>
    <scope>NUCLEOTIDE SEQUENCE [LARGE SCALE GENOMIC DNA]</scope>
    <source>
        <strain evidence="11 12">CCMP2467</strain>
    </source>
</reference>
<evidence type="ECO:0000256" key="1">
    <source>
        <dbReference type="ARBA" id="ARBA00000548"/>
    </source>
</evidence>
<name>A0A1Q9C2X5_SYMMI</name>
<dbReference type="OrthoDB" id="550577at2759"/>
<evidence type="ECO:0000256" key="6">
    <source>
        <dbReference type="ARBA" id="ARBA00023277"/>
    </source>
</evidence>
<comment type="caution">
    <text evidence="11">The sequence shown here is derived from an EMBL/GenBank/DDBJ whole genome shotgun (WGS) entry which is preliminary data.</text>
</comment>
<dbReference type="Gene3D" id="3.20.20.80">
    <property type="entry name" value="Glycosidases"/>
    <property type="match status" value="1"/>
</dbReference>
<feature type="domain" description="Glycosyl hydrolase family 13 catalytic" evidence="10">
    <location>
        <begin position="105"/>
        <end position="437"/>
    </location>
</feature>
<dbReference type="AlphaFoldDB" id="A0A1Q9C2X5"/>
<evidence type="ECO:0000256" key="9">
    <source>
        <dbReference type="RuleBase" id="RU361134"/>
    </source>
</evidence>
<evidence type="ECO:0000256" key="4">
    <source>
        <dbReference type="ARBA" id="ARBA00012595"/>
    </source>
</evidence>
<evidence type="ECO:0000256" key="7">
    <source>
        <dbReference type="ARBA" id="ARBA00023295"/>
    </source>
</evidence>
<sequence>MVFLCFKGFIRWLQGKCGRRSLKVPTSTSKVVANRNYASWPLRSGLDFDLANDEASRPRRSWSSWFFGGSGQDSNRSETTEETAFHDHDIEAMSDDQYDSPTQPRTIFHALHLSFEEIRQILPELAWKGFDAVQIPPAQLSPRGDLRQHWYLRYQPLSHLEIDPALGGYEGLQRLCEDAANLRVMVIADCVFNHMAVVASCSEWREAQEDHGKLEELKGRLDRTFGPQLDRNDFQWPWVCLEGHKWDDPNYMFEGWGCGEWSELRFSDKVVNLHLEHLRQLLDCGVSGFRLDAAKHMRPAHVARYVDYVQQEGGFVYTEVLSMDRHLHSQYDKLGKGVPSTDFKVAAAIRNAWRCKNAGGMVSQLSAAESLGHHSVQFVRNHDTMLNDGPAICGIDWRSAEDAALPWAYLIARSEGSVLMHQDDANCPVVQAALGFRAALAPYNLKCEMRAWPPPQFETMQVLLTLSDCPIGLAVFNVSSKSLDFGLPWALEGFSLQEVKAPTPPCEALQAGCSLSELDRRIRPRDARFFLLECTEGPVPAPNPDLHYMTLFYFSGWDAPHVHFSIDNVWTESPGWPLRKSEKPSIRGCPEWTFVFCLKCKGSKIPRPNSHGRWWRIDIPVQKSSSMEFVLNDRGMSWDNAVHGGNYMAQMPGLHILAEGKLASFRKEQGRS</sequence>
<evidence type="ECO:0000256" key="8">
    <source>
        <dbReference type="RuleBase" id="RU003615"/>
    </source>
</evidence>
<protein>
    <recommendedName>
        <fullName evidence="4 9">Alpha-amylase</fullName>
        <ecNumber evidence="4 9">3.2.1.1</ecNumber>
    </recommendedName>
</protein>
<comment type="similarity">
    <text evidence="3 8">Belongs to the glycosyl hydrolase 13 family.</text>
</comment>
<dbReference type="SMART" id="SM00642">
    <property type="entry name" value="Aamy"/>
    <property type="match status" value="1"/>
</dbReference>
<dbReference type="PANTHER" id="PTHR43447">
    <property type="entry name" value="ALPHA-AMYLASE"/>
    <property type="match status" value="1"/>
</dbReference>
<evidence type="ECO:0000256" key="5">
    <source>
        <dbReference type="ARBA" id="ARBA00022801"/>
    </source>
</evidence>
<dbReference type="Proteomes" id="UP000186817">
    <property type="component" value="Unassembled WGS sequence"/>
</dbReference>
<dbReference type="Gene3D" id="2.60.40.10">
    <property type="entry name" value="Immunoglobulins"/>
    <property type="match status" value="1"/>
</dbReference>